<gene>
    <name evidence="3" type="primary">rlpA</name>
    <name evidence="7" type="ORF">NDI37_14985</name>
</gene>
<dbReference type="EMBL" id="JAMPKK010000032">
    <property type="protein sequence ID" value="MEP0865773.1"/>
    <property type="molecule type" value="Genomic_DNA"/>
</dbReference>
<feature type="signal peptide" evidence="3">
    <location>
        <begin position="1"/>
        <end position="25"/>
    </location>
</feature>
<protein>
    <recommendedName>
        <fullName evidence="3">Probable endolytic peptidoglycan transglycosylase RlpA</fullName>
        <ecNumber evidence="3">4.2.2.-</ecNumber>
    </recommendedName>
</protein>
<dbReference type="Proteomes" id="UP001442494">
    <property type="component" value="Unassembled WGS sequence"/>
</dbReference>
<feature type="domain" description="RlpA-like protein double-psi beta-barrel" evidence="6">
    <location>
        <begin position="282"/>
        <end position="370"/>
    </location>
</feature>
<dbReference type="InterPro" id="IPR036908">
    <property type="entry name" value="RlpA-like_sf"/>
</dbReference>
<name>A0ABV0JQM1_9CYAN</name>
<dbReference type="Gene3D" id="2.40.40.10">
    <property type="entry name" value="RlpA-like domain"/>
    <property type="match status" value="1"/>
</dbReference>
<comment type="similarity">
    <text evidence="3 4">Belongs to the RlpA family.</text>
</comment>
<feature type="compositionally biased region" description="Polar residues" evidence="5">
    <location>
        <begin position="35"/>
        <end position="59"/>
    </location>
</feature>
<evidence type="ECO:0000256" key="2">
    <source>
        <dbReference type="ARBA" id="ARBA00023316"/>
    </source>
</evidence>
<evidence type="ECO:0000256" key="3">
    <source>
        <dbReference type="HAMAP-Rule" id="MF_02071"/>
    </source>
</evidence>
<dbReference type="EC" id="4.2.2.-" evidence="3"/>
<keyword evidence="3" id="KW-0732">Signal</keyword>
<comment type="function">
    <text evidence="3">Lytic transglycosylase with a strong preference for naked glycan strands that lack stem peptides.</text>
</comment>
<evidence type="ECO:0000313" key="8">
    <source>
        <dbReference type="Proteomes" id="UP001442494"/>
    </source>
</evidence>
<evidence type="ECO:0000313" key="7">
    <source>
        <dbReference type="EMBL" id="MEP0865773.1"/>
    </source>
</evidence>
<keyword evidence="8" id="KW-1185">Reference proteome</keyword>
<keyword evidence="2 3" id="KW-0961">Cell wall biogenesis/degradation</keyword>
<evidence type="ECO:0000256" key="4">
    <source>
        <dbReference type="RuleBase" id="RU003495"/>
    </source>
</evidence>
<dbReference type="InterPro" id="IPR034718">
    <property type="entry name" value="RlpA"/>
</dbReference>
<dbReference type="SUPFAM" id="SSF50685">
    <property type="entry name" value="Barwin-like endoglucanases"/>
    <property type="match status" value="1"/>
</dbReference>
<dbReference type="HAMAP" id="MF_02071">
    <property type="entry name" value="RlpA"/>
    <property type="match status" value="1"/>
</dbReference>
<dbReference type="InterPro" id="IPR012997">
    <property type="entry name" value="RplA"/>
</dbReference>
<dbReference type="InterPro" id="IPR009009">
    <property type="entry name" value="RlpA-like_DPBB"/>
</dbReference>
<sequence precursor="true">MNQRFFSGIFAALLTTIGMTTSSYAQSAKRFDQVSESNVPQTQQTSKNASRQPATSNRVQPPEVVKVGEYQSQVRMACLATRPCNNSVGVATLLDRVVVAKILPHEVRGYKAATLYVRSIPILTFLGSRVTPTQDTKMGEILSSASGFPKQMSSDASNQNDPVARATTVAAKLNQLSLENVDASAIAVSWNGDKGSYVIKVNGEKLVEVNRKTILPDTTRNPAVDALQATNRLRRLMGNAPPLREIAGLSKQPQRVAYNPRANRAAAPTNRRLTTRPVMGQSSGMASWYGYGFHGLRSASGERFNQNAMTAAHRTLPFGTQVRVTNRNNGRSVIVRINDRGPFIRGRIIDVSAGAAKILGMTSSGVAPVQLEILGRPQTVAVDEN</sequence>
<dbReference type="NCBIfam" id="TIGR00413">
    <property type="entry name" value="rlpA"/>
    <property type="match status" value="1"/>
</dbReference>
<reference evidence="7 8" key="1">
    <citation type="submission" date="2022-04" db="EMBL/GenBank/DDBJ databases">
        <title>Positive selection, recombination, and allopatry shape intraspecific diversity of widespread and dominant cyanobacteria.</title>
        <authorList>
            <person name="Wei J."/>
            <person name="Shu W."/>
            <person name="Hu C."/>
        </authorList>
    </citation>
    <scope>NUCLEOTIDE SEQUENCE [LARGE SCALE GENOMIC DNA]</scope>
    <source>
        <strain evidence="7 8">GB2-A5</strain>
    </source>
</reference>
<dbReference type="PANTHER" id="PTHR34183">
    <property type="entry name" value="ENDOLYTIC PEPTIDOGLYCAN TRANSGLYCOSYLASE RLPA"/>
    <property type="match status" value="1"/>
</dbReference>
<dbReference type="PANTHER" id="PTHR34183:SF8">
    <property type="entry name" value="ENDOLYTIC PEPTIDOGLYCAN TRANSGLYCOSYLASE RLPA-RELATED"/>
    <property type="match status" value="1"/>
</dbReference>
<keyword evidence="1 3" id="KW-0456">Lyase</keyword>
<comment type="caution">
    <text evidence="7">The sequence shown here is derived from an EMBL/GenBank/DDBJ whole genome shotgun (WGS) entry which is preliminary data.</text>
</comment>
<organism evidence="7 8">
    <name type="scientific">Funiculus sociatus GB2-A5</name>
    <dbReference type="NCBI Taxonomy" id="2933946"/>
    <lineage>
        <taxon>Bacteria</taxon>
        <taxon>Bacillati</taxon>
        <taxon>Cyanobacteriota</taxon>
        <taxon>Cyanophyceae</taxon>
        <taxon>Coleofasciculales</taxon>
        <taxon>Coleofasciculaceae</taxon>
        <taxon>Funiculus</taxon>
    </lineage>
</organism>
<evidence type="ECO:0000256" key="5">
    <source>
        <dbReference type="SAM" id="MobiDB-lite"/>
    </source>
</evidence>
<evidence type="ECO:0000256" key="1">
    <source>
        <dbReference type="ARBA" id="ARBA00023239"/>
    </source>
</evidence>
<feature type="region of interest" description="Disordered" evidence="5">
    <location>
        <begin position="35"/>
        <end position="61"/>
    </location>
</feature>
<feature type="chain" id="PRO_5044932897" description="Probable endolytic peptidoglycan transglycosylase RlpA" evidence="3">
    <location>
        <begin position="26"/>
        <end position="385"/>
    </location>
</feature>
<evidence type="ECO:0000259" key="6">
    <source>
        <dbReference type="Pfam" id="PF03330"/>
    </source>
</evidence>
<dbReference type="CDD" id="cd22268">
    <property type="entry name" value="DPBB_RlpA-like"/>
    <property type="match status" value="1"/>
</dbReference>
<proteinExistence type="inferred from homology"/>
<dbReference type="Pfam" id="PF03330">
    <property type="entry name" value="DPBB_1"/>
    <property type="match status" value="1"/>
</dbReference>
<accession>A0ABV0JQM1</accession>
<dbReference type="RefSeq" id="WP_190419598.1">
    <property type="nucleotide sequence ID" value="NZ_JAMPKK010000032.1"/>
</dbReference>